<dbReference type="PROSITE" id="PS00141">
    <property type="entry name" value="ASP_PROTEASE"/>
    <property type="match status" value="1"/>
</dbReference>
<name>A0AA39XGC1_9PEZI</name>
<dbReference type="InterPro" id="IPR021109">
    <property type="entry name" value="Peptidase_aspartic_dom_sf"/>
</dbReference>
<keyword evidence="9" id="KW-0812">Transmembrane</keyword>
<dbReference type="PROSITE" id="PS51767">
    <property type="entry name" value="PEPTIDASE_A1"/>
    <property type="match status" value="1"/>
</dbReference>
<keyword evidence="3 10" id="KW-0732">Signal</keyword>
<dbReference type="InterPro" id="IPR033876">
    <property type="entry name" value="SAP-like"/>
</dbReference>
<keyword evidence="2 8" id="KW-0645">Protease</keyword>
<evidence type="ECO:0000256" key="5">
    <source>
        <dbReference type="ARBA" id="ARBA00022801"/>
    </source>
</evidence>
<evidence type="ECO:0000256" key="4">
    <source>
        <dbReference type="ARBA" id="ARBA00022750"/>
    </source>
</evidence>
<comment type="similarity">
    <text evidence="1 8">Belongs to the peptidase A1 family.</text>
</comment>
<proteinExistence type="inferred from homology"/>
<evidence type="ECO:0000256" key="2">
    <source>
        <dbReference type="ARBA" id="ARBA00022670"/>
    </source>
</evidence>
<keyword evidence="9" id="KW-0472">Membrane</keyword>
<evidence type="ECO:0000256" key="1">
    <source>
        <dbReference type="ARBA" id="ARBA00007447"/>
    </source>
</evidence>
<gene>
    <name evidence="12" type="ORF">B0T14DRAFT_414955</name>
</gene>
<dbReference type="Pfam" id="PF00026">
    <property type="entry name" value="Asp"/>
    <property type="match status" value="1"/>
</dbReference>
<evidence type="ECO:0000256" key="9">
    <source>
        <dbReference type="SAM" id="Phobius"/>
    </source>
</evidence>
<accession>A0AA39XGC1</accession>
<dbReference type="AlphaFoldDB" id="A0AA39XGC1"/>
<evidence type="ECO:0000313" key="12">
    <source>
        <dbReference type="EMBL" id="KAK0633160.1"/>
    </source>
</evidence>
<organism evidence="12 13">
    <name type="scientific">Immersiella caudata</name>
    <dbReference type="NCBI Taxonomy" id="314043"/>
    <lineage>
        <taxon>Eukaryota</taxon>
        <taxon>Fungi</taxon>
        <taxon>Dikarya</taxon>
        <taxon>Ascomycota</taxon>
        <taxon>Pezizomycotina</taxon>
        <taxon>Sordariomycetes</taxon>
        <taxon>Sordariomycetidae</taxon>
        <taxon>Sordariales</taxon>
        <taxon>Lasiosphaeriaceae</taxon>
        <taxon>Immersiella</taxon>
    </lineage>
</organism>
<feature type="active site" evidence="6">
    <location>
        <position position="80"/>
    </location>
</feature>
<dbReference type="CDD" id="cd05474">
    <property type="entry name" value="SAP_like"/>
    <property type="match status" value="1"/>
</dbReference>
<feature type="disulfide bond" evidence="7">
    <location>
        <begin position="320"/>
        <end position="369"/>
    </location>
</feature>
<dbReference type="PANTHER" id="PTHR47966:SF65">
    <property type="entry name" value="ASPARTIC-TYPE ENDOPEPTIDASE"/>
    <property type="match status" value="1"/>
</dbReference>
<dbReference type="InterPro" id="IPR001969">
    <property type="entry name" value="Aspartic_peptidase_AS"/>
</dbReference>
<evidence type="ECO:0000256" key="10">
    <source>
        <dbReference type="SAM" id="SignalP"/>
    </source>
</evidence>
<evidence type="ECO:0000256" key="8">
    <source>
        <dbReference type="RuleBase" id="RU000454"/>
    </source>
</evidence>
<keyword evidence="9" id="KW-1133">Transmembrane helix</keyword>
<dbReference type="InterPro" id="IPR033121">
    <property type="entry name" value="PEPTIDASE_A1"/>
</dbReference>
<dbReference type="SUPFAM" id="SSF50630">
    <property type="entry name" value="Acid proteases"/>
    <property type="match status" value="1"/>
</dbReference>
<comment type="caution">
    <text evidence="12">The sequence shown here is derived from an EMBL/GenBank/DDBJ whole genome shotgun (WGS) entry which is preliminary data.</text>
</comment>
<feature type="signal peptide" evidence="10">
    <location>
        <begin position="1"/>
        <end position="20"/>
    </location>
</feature>
<dbReference type="InterPro" id="IPR001461">
    <property type="entry name" value="Aspartic_peptidase_A1"/>
</dbReference>
<keyword evidence="7" id="KW-1015">Disulfide bond</keyword>
<evidence type="ECO:0000256" key="3">
    <source>
        <dbReference type="ARBA" id="ARBA00022729"/>
    </source>
</evidence>
<feature type="transmembrane region" description="Helical" evidence="9">
    <location>
        <begin position="473"/>
        <end position="493"/>
    </location>
</feature>
<keyword evidence="4 8" id="KW-0064">Aspartyl protease</keyword>
<feature type="active site" evidence="6">
    <location>
        <position position="284"/>
    </location>
</feature>
<evidence type="ECO:0000313" key="13">
    <source>
        <dbReference type="Proteomes" id="UP001175000"/>
    </source>
</evidence>
<dbReference type="PRINTS" id="PR00792">
    <property type="entry name" value="PEPSIN"/>
</dbReference>
<sequence>MKLGAGAIAALAVLASGAGAQNVVEFNLHRGIPGLHLGTLPQLGRRDTYTQLLINNITGGGYYCEVSVGTPPQPVTMILDTGSSDAWVPSPKADLCTSKALQEKYQDSCGNTYDNTKSSTYKLVERNGFSIQYLDNGTAKGDYITEDFGIAGVTIKSLQMGHVFQTVRGIGILGIGYTANVATRKIYPNIMDQLTSQKIVGVKAYSLYLNDRRSSSGTILFGGIDTNKFVGPLHIVPIMKSFGLNVHTAFEIAFTGLGVTYTNGSSAEINTNLFKATSLPAILDSGSTLSYVPEQLAKPIFRELGAVTDDALTGLTFIDCKHLNDDPRMVIRFSFDGKEIKVPVNEMVLDILGAYQHLLPSSIPYERACMFGIQSTKNFATSQTVEESNFALLGDTFLRSAYVVYSLEHHQIGIAQANLNSTSAAIVELKVGDKALPVVMGVPEPSPTDGGVTTVTVTPKNTAPGSVRFSGGWEALTVLAITSIFTVVGGVVVSL</sequence>
<dbReference type="PANTHER" id="PTHR47966">
    <property type="entry name" value="BETA-SITE APP-CLEAVING ENZYME, ISOFORM A-RELATED"/>
    <property type="match status" value="1"/>
</dbReference>
<dbReference type="EMBL" id="JAULSU010000001">
    <property type="protein sequence ID" value="KAK0633160.1"/>
    <property type="molecule type" value="Genomic_DNA"/>
</dbReference>
<dbReference type="GO" id="GO:0004190">
    <property type="term" value="F:aspartic-type endopeptidase activity"/>
    <property type="evidence" value="ECO:0007669"/>
    <property type="project" value="UniProtKB-KW"/>
</dbReference>
<protein>
    <submittedName>
        <fullName evidence="12">Aspartic peptidase domain-containing protein</fullName>
    </submittedName>
</protein>
<evidence type="ECO:0000256" key="7">
    <source>
        <dbReference type="PIRSR" id="PIRSR601461-2"/>
    </source>
</evidence>
<reference evidence="12" key="1">
    <citation type="submission" date="2023-06" db="EMBL/GenBank/DDBJ databases">
        <title>Genome-scale phylogeny and comparative genomics of the fungal order Sordariales.</title>
        <authorList>
            <consortium name="Lawrence Berkeley National Laboratory"/>
            <person name="Hensen N."/>
            <person name="Bonometti L."/>
            <person name="Westerberg I."/>
            <person name="Brannstrom I.O."/>
            <person name="Guillou S."/>
            <person name="Cros-Aarteil S."/>
            <person name="Calhoun S."/>
            <person name="Haridas S."/>
            <person name="Kuo A."/>
            <person name="Mondo S."/>
            <person name="Pangilinan J."/>
            <person name="Riley R."/>
            <person name="Labutti K."/>
            <person name="Andreopoulos B."/>
            <person name="Lipzen A."/>
            <person name="Chen C."/>
            <person name="Yanf M."/>
            <person name="Daum C."/>
            <person name="Ng V."/>
            <person name="Clum A."/>
            <person name="Steindorff A."/>
            <person name="Ohm R."/>
            <person name="Martin F."/>
            <person name="Silar P."/>
            <person name="Natvig D."/>
            <person name="Lalanne C."/>
            <person name="Gautier V."/>
            <person name="Ament-Velasquez S.L."/>
            <person name="Kruys A."/>
            <person name="Hutchinson M.I."/>
            <person name="Powell A.J."/>
            <person name="Barry K."/>
            <person name="Miller A.N."/>
            <person name="Grigoriev I.V."/>
            <person name="Debuchy R."/>
            <person name="Gladieux P."/>
            <person name="Thoren M.H."/>
            <person name="Johannesson H."/>
        </authorList>
    </citation>
    <scope>NUCLEOTIDE SEQUENCE</scope>
    <source>
        <strain evidence="12">CBS 606.72</strain>
    </source>
</reference>
<evidence type="ECO:0000256" key="6">
    <source>
        <dbReference type="PIRSR" id="PIRSR601461-1"/>
    </source>
</evidence>
<keyword evidence="13" id="KW-1185">Reference proteome</keyword>
<feature type="domain" description="Peptidase A1" evidence="11">
    <location>
        <begin position="62"/>
        <end position="415"/>
    </location>
</feature>
<dbReference type="GO" id="GO:0006508">
    <property type="term" value="P:proteolysis"/>
    <property type="evidence" value="ECO:0007669"/>
    <property type="project" value="UniProtKB-KW"/>
</dbReference>
<dbReference type="Gene3D" id="2.40.70.10">
    <property type="entry name" value="Acid Proteases"/>
    <property type="match status" value="2"/>
</dbReference>
<feature type="chain" id="PRO_5041372229" evidence="10">
    <location>
        <begin position="21"/>
        <end position="495"/>
    </location>
</feature>
<evidence type="ECO:0000259" key="11">
    <source>
        <dbReference type="PROSITE" id="PS51767"/>
    </source>
</evidence>
<keyword evidence="5 8" id="KW-0378">Hydrolase</keyword>
<dbReference type="Proteomes" id="UP001175000">
    <property type="component" value="Unassembled WGS sequence"/>
</dbReference>